<feature type="domain" description="MacB-like periplasmic core" evidence="9">
    <location>
        <begin position="489"/>
        <end position="686"/>
    </location>
</feature>
<evidence type="ECO:0000256" key="2">
    <source>
        <dbReference type="ARBA" id="ARBA00022475"/>
    </source>
</evidence>
<evidence type="ECO:0000256" key="4">
    <source>
        <dbReference type="ARBA" id="ARBA00022989"/>
    </source>
</evidence>
<dbReference type="RefSeq" id="WP_183593559.1">
    <property type="nucleotide sequence ID" value="NZ_JACHWR010000002.1"/>
</dbReference>
<keyword evidence="2" id="KW-1003">Cell membrane</keyword>
<feature type="domain" description="MacB-like periplasmic core" evidence="9">
    <location>
        <begin position="17"/>
        <end position="238"/>
    </location>
</feature>
<feature type="transmembrane region" description="Helical" evidence="7">
    <location>
        <begin position="488"/>
        <end position="509"/>
    </location>
</feature>
<dbReference type="Pfam" id="PF12704">
    <property type="entry name" value="MacB_PCD"/>
    <property type="match status" value="2"/>
</dbReference>
<evidence type="ECO:0000256" key="6">
    <source>
        <dbReference type="ARBA" id="ARBA00038076"/>
    </source>
</evidence>
<keyword evidence="3 7" id="KW-0812">Transmembrane</keyword>
<dbReference type="Proteomes" id="UP000589626">
    <property type="component" value="Unassembled WGS sequence"/>
</dbReference>
<dbReference type="GO" id="GO:0005886">
    <property type="term" value="C:plasma membrane"/>
    <property type="evidence" value="ECO:0007669"/>
    <property type="project" value="UniProtKB-SubCell"/>
</dbReference>
<gene>
    <name evidence="10" type="ORF">FHU40_003606</name>
</gene>
<keyword evidence="11" id="KW-1185">Reference proteome</keyword>
<feature type="transmembrane region" description="Helical" evidence="7">
    <location>
        <begin position="713"/>
        <end position="737"/>
    </location>
</feature>
<evidence type="ECO:0000256" key="5">
    <source>
        <dbReference type="ARBA" id="ARBA00023136"/>
    </source>
</evidence>
<reference evidence="10 11" key="1">
    <citation type="submission" date="2020-08" db="EMBL/GenBank/DDBJ databases">
        <title>Sequencing the genomes of 1000 actinobacteria strains.</title>
        <authorList>
            <person name="Klenk H.-P."/>
        </authorList>
    </citation>
    <scope>NUCLEOTIDE SEQUENCE [LARGE SCALE GENOMIC DNA]</scope>
    <source>
        <strain evidence="10 11">DSM 105498</strain>
    </source>
</reference>
<sequence>MVRFSLRALLANKVRLLLTVASVTVGVAFVAGTFVLSDTMVKAFDELYAGLTSGTDVVVRSESAYDADVTTTGGQVRPLDDDLVARVRAVPGVEVAEGSVFGFALIIDRKGEPIQPGGAPTFGTSIAEDRRLSGAGSIREGRAPEGPHEVVVDARTAAKAGFRVGDDVDVVLQDGRRTFRLVGIVGFGETDSLLGATMAGFDLGTAQRMLGKPGVVDEIDVRALGGVSAETLRDRIAEALPDGVEAVTGDQAADEGTAAVEDALGVFTTVLLVFAGVSLLVGTFVIWNTFTVLVAQRRREVALLRAVGATQRQVLGGVLFEATVVGVVAGAAGLAAGVGLAAGIRSLLGLVGVDVPTTSAAVEPRTVLAAFAVGLGVTAAAALLPAWAAARVAPMEALRESGPADRTAGRVRHVAGWTILGVGAAMLAAVSVTADRRWWTALAALTTFAGLVVVGPMLARGMSRLVGSGRSTAWRIAARNIARNSRRAAATALALAIGLAVVTAVAVAASSLEDSVSEAVSGGNRADLVLEPAGAGMGISSSVAALLRSRDDVRDVVELREWGAEVGGEEHLITALDTAGLDRVIDLGIESGSLDDLRPGRMLVSTAAADDLDVGTGDAVVVTFPETGRRVMRVAGTFDQGSLINASYVITMPDYDANVTSRLDGAILLRTVSGLDPDRAKERIEAAVADYPNVTVNTPADLTRRAQDSVNQLLGIVTALLLLAVVIAVLGVVNTLVLSVTERSRELGLLRAVGATKRQVRAIVRRESVLMSLLGALCGVVLGTAVGVALARALAEEGITTVSVPVLTLAAYVVVAIVVGVLAAVGPARRASGVDVLRAVSSE</sequence>
<evidence type="ECO:0000313" key="10">
    <source>
        <dbReference type="EMBL" id="MBB3043788.1"/>
    </source>
</evidence>
<dbReference type="GO" id="GO:0022857">
    <property type="term" value="F:transmembrane transporter activity"/>
    <property type="evidence" value="ECO:0007669"/>
    <property type="project" value="TreeGrafter"/>
</dbReference>
<dbReference type="AlphaFoldDB" id="A0A7W4Z2A3"/>
<feature type="transmembrane region" description="Helical" evidence="7">
    <location>
        <begin position="368"/>
        <end position="393"/>
    </location>
</feature>
<feature type="transmembrane region" description="Helical" evidence="7">
    <location>
        <begin position="438"/>
        <end position="459"/>
    </location>
</feature>
<evidence type="ECO:0000259" key="9">
    <source>
        <dbReference type="Pfam" id="PF12704"/>
    </source>
</evidence>
<dbReference type="Pfam" id="PF02687">
    <property type="entry name" value="FtsX"/>
    <property type="match status" value="2"/>
</dbReference>
<comment type="similarity">
    <text evidence="6">Belongs to the ABC-4 integral membrane protein family.</text>
</comment>
<evidence type="ECO:0000256" key="7">
    <source>
        <dbReference type="SAM" id="Phobius"/>
    </source>
</evidence>
<accession>A0A7W4Z2A3</accession>
<dbReference type="PANTHER" id="PTHR30572:SF4">
    <property type="entry name" value="ABC TRANSPORTER PERMEASE YTRF"/>
    <property type="match status" value="1"/>
</dbReference>
<evidence type="ECO:0000259" key="8">
    <source>
        <dbReference type="Pfam" id="PF02687"/>
    </source>
</evidence>
<feature type="domain" description="ABC3 transporter permease C-terminal" evidence="8">
    <location>
        <begin position="720"/>
        <end position="833"/>
    </location>
</feature>
<evidence type="ECO:0000256" key="1">
    <source>
        <dbReference type="ARBA" id="ARBA00004651"/>
    </source>
</evidence>
<protein>
    <submittedName>
        <fullName evidence="10">Putative ABC transport system permease protein</fullName>
    </submittedName>
</protein>
<keyword evidence="4 7" id="KW-1133">Transmembrane helix</keyword>
<organism evidence="10 11">
    <name type="scientific">Nocardioides soli</name>
    <dbReference type="NCBI Taxonomy" id="1036020"/>
    <lineage>
        <taxon>Bacteria</taxon>
        <taxon>Bacillati</taxon>
        <taxon>Actinomycetota</taxon>
        <taxon>Actinomycetes</taxon>
        <taxon>Propionibacteriales</taxon>
        <taxon>Nocardioidaceae</taxon>
        <taxon>Nocardioides</taxon>
    </lineage>
</organism>
<feature type="transmembrane region" description="Helical" evidence="7">
    <location>
        <begin position="768"/>
        <end position="790"/>
    </location>
</feature>
<proteinExistence type="inferred from homology"/>
<feature type="transmembrane region" description="Helical" evidence="7">
    <location>
        <begin position="802"/>
        <end position="825"/>
    </location>
</feature>
<evidence type="ECO:0000313" key="11">
    <source>
        <dbReference type="Proteomes" id="UP000589626"/>
    </source>
</evidence>
<dbReference type="InterPro" id="IPR003838">
    <property type="entry name" value="ABC3_permease_C"/>
</dbReference>
<evidence type="ECO:0000256" key="3">
    <source>
        <dbReference type="ARBA" id="ARBA00022692"/>
    </source>
</evidence>
<comment type="caution">
    <text evidence="10">The sequence shown here is derived from an EMBL/GenBank/DDBJ whole genome shotgun (WGS) entry which is preliminary data.</text>
</comment>
<comment type="subcellular location">
    <subcellularLocation>
        <location evidence="1">Cell membrane</location>
        <topology evidence="1">Multi-pass membrane protein</topology>
    </subcellularLocation>
</comment>
<dbReference type="InterPro" id="IPR025857">
    <property type="entry name" value="MacB_PCD"/>
</dbReference>
<name>A0A7W4Z2A3_9ACTN</name>
<feature type="transmembrane region" description="Helical" evidence="7">
    <location>
        <begin position="414"/>
        <end position="432"/>
    </location>
</feature>
<feature type="domain" description="ABC3 transporter permease C-terminal" evidence="8">
    <location>
        <begin position="273"/>
        <end position="392"/>
    </location>
</feature>
<dbReference type="InterPro" id="IPR050250">
    <property type="entry name" value="Macrolide_Exporter_MacB"/>
</dbReference>
<dbReference type="EMBL" id="JACHWR010000002">
    <property type="protein sequence ID" value="MBB3043788.1"/>
    <property type="molecule type" value="Genomic_DNA"/>
</dbReference>
<dbReference type="PANTHER" id="PTHR30572">
    <property type="entry name" value="MEMBRANE COMPONENT OF TRANSPORTER-RELATED"/>
    <property type="match status" value="1"/>
</dbReference>
<keyword evidence="5 7" id="KW-0472">Membrane</keyword>
<feature type="transmembrane region" description="Helical" evidence="7">
    <location>
        <begin position="315"/>
        <end position="348"/>
    </location>
</feature>
<feature type="transmembrane region" description="Helical" evidence="7">
    <location>
        <begin position="16"/>
        <end position="36"/>
    </location>
</feature>
<feature type="transmembrane region" description="Helical" evidence="7">
    <location>
        <begin position="270"/>
        <end position="294"/>
    </location>
</feature>